<evidence type="ECO:0000256" key="1">
    <source>
        <dbReference type="SAM" id="MobiDB-lite"/>
    </source>
</evidence>
<gene>
    <name evidence="2" type="ORF">ACFQPS_17980</name>
</gene>
<name>A0ABW2L1M1_9PROT</name>
<dbReference type="Proteomes" id="UP001596456">
    <property type="component" value="Unassembled WGS sequence"/>
</dbReference>
<dbReference type="Pfam" id="PF13801">
    <property type="entry name" value="Metal_resist"/>
    <property type="match status" value="1"/>
</dbReference>
<dbReference type="InterPro" id="IPR025961">
    <property type="entry name" value="Metal_resist"/>
</dbReference>
<dbReference type="RefSeq" id="WP_377360602.1">
    <property type="nucleotide sequence ID" value="NZ_JBHTCM010000026.1"/>
</dbReference>
<reference evidence="3" key="1">
    <citation type="journal article" date="2019" name="Int. J. Syst. Evol. Microbiol.">
        <title>The Global Catalogue of Microorganisms (GCM) 10K type strain sequencing project: providing services to taxonomists for standard genome sequencing and annotation.</title>
        <authorList>
            <consortium name="The Broad Institute Genomics Platform"/>
            <consortium name="The Broad Institute Genome Sequencing Center for Infectious Disease"/>
            <person name="Wu L."/>
            <person name="Ma J."/>
        </authorList>
    </citation>
    <scope>NUCLEOTIDE SEQUENCE [LARGE SCALE GENOMIC DNA]</scope>
    <source>
        <strain evidence="3">CGMCC 1.16275</strain>
    </source>
</reference>
<organism evidence="2 3">
    <name type="scientific">Rhodocista pekingensis</name>
    <dbReference type="NCBI Taxonomy" id="201185"/>
    <lineage>
        <taxon>Bacteria</taxon>
        <taxon>Pseudomonadati</taxon>
        <taxon>Pseudomonadota</taxon>
        <taxon>Alphaproteobacteria</taxon>
        <taxon>Rhodospirillales</taxon>
        <taxon>Azospirillaceae</taxon>
        <taxon>Rhodocista</taxon>
    </lineage>
</organism>
<evidence type="ECO:0000313" key="3">
    <source>
        <dbReference type="Proteomes" id="UP001596456"/>
    </source>
</evidence>
<evidence type="ECO:0000313" key="2">
    <source>
        <dbReference type="EMBL" id="MFC7335061.1"/>
    </source>
</evidence>
<feature type="region of interest" description="Disordered" evidence="1">
    <location>
        <begin position="140"/>
        <end position="195"/>
    </location>
</feature>
<protein>
    <submittedName>
        <fullName evidence="2">Periplasmic heavy metal sensor</fullName>
    </submittedName>
</protein>
<accession>A0ABW2L1M1</accession>
<comment type="caution">
    <text evidence="2">The sequence shown here is derived from an EMBL/GenBank/DDBJ whole genome shotgun (WGS) entry which is preliminary data.</text>
</comment>
<proteinExistence type="predicted"/>
<dbReference type="EMBL" id="JBHTCM010000026">
    <property type="protein sequence ID" value="MFC7335061.1"/>
    <property type="molecule type" value="Genomic_DNA"/>
</dbReference>
<keyword evidence="3" id="KW-1185">Reference proteome</keyword>
<sequence>MTMTRKDWALAGSVALNLFLAGALLPPLLFGPKPPHFRPDPEAMAQRISRGLPPADAAVLQTVLRPRDGFRDLEKLMEANIRATGAALTAEPFDPAALRAALDRGTQERVRFEQRQHESMVEAAAKLSPEGRRRLAELPFLLGPRRSPPPPDNTGSAEAPPPGRPEPAGVAPGAPDPHGPGDAQPPQGSPGDSGR</sequence>